<dbReference type="AlphaFoldDB" id="A0A2H3JH53"/>
<evidence type="ECO:0000259" key="3">
    <source>
        <dbReference type="Pfam" id="PF23190"/>
    </source>
</evidence>
<dbReference type="STRING" id="742152.A0A2H3JH53"/>
<dbReference type="PANTHER" id="PTHR35859">
    <property type="entry name" value="NONSELECTIVE CATION CHANNEL PROTEIN"/>
    <property type="match status" value="1"/>
</dbReference>
<accession>A0A2H3JH53</accession>
<protein>
    <submittedName>
        <fullName evidence="5">Calcium activated cation channel</fullName>
    </submittedName>
</protein>
<keyword evidence="2" id="KW-0472">Membrane</keyword>
<feature type="transmembrane region" description="Helical" evidence="2">
    <location>
        <begin position="368"/>
        <end position="388"/>
    </location>
</feature>
<keyword evidence="6" id="KW-1185">Reference proteome</keyword>
<evidence type="ECO:0000256" key="1">
    <source>
        <dbReference type="SAM" id="MobiDB-lite"/>
    </source>
</evidence>
<feature type="transmembrane region" description="Helical" evidence="2">
    <location>
        <begin position="290"/>
        <end position="312"/>
    </location>
</feature>
<proteinExistence type="predicted"/>
<dbReference type="InterPro" id="IPR056337">
    <property type="entry name" value="LHD_YVC1"/>
</dbReference>
<feature type="domain" description="Calcium channel YVC1-like C-terminal transmembrane" evidence="4">
    <location>
        <begin position="255"/>
        <end position="529"/>
    </location>
</feature>
<keyword evidence="2" id="KW-1133">Transmembrane helix</keyword>
<feature type="transmembrane region" description="Helical" evidence="2">
    <location>
        <begin position="324"/>
        <end position="347"/>
    </location>
</feature>
<sequence length="618" mass="70039">MSRRDANGGGEDSEHSSLFHSVNAHHPSPVTVTNLIRRVRALTLRLLPMEVPQASIIDPTSRVIPPQVVDAYMVAAGDFLEALPYCLIRAHEQFLWDASHDPADWGENFGRAVACEVLARRVIHEAPPDKILPMMSTRYRYKENDGRISEKASVLEVATDSHSTIFLSSTEAQDVVNYLWRGQIILKLGDDNDVDFVPYKQYGYNSFWTHLDPGRLSVPRYQNIFRIVVWIVFLLAYSQAIREPLNKLDPDHADLDTWEIIMYILALSFSFENMHKIYKLFFFVSWRSLGFWDVVSFVTDLLLSAAFVLRVAGVASPEPRSYNLRIWSFQCLSFVAPLIWMQVIPIFDGFQSVGTMQICVARMLQESGIFCGLLAILGIGFMQGLYALDAADGQADHPHEVVHVLIQALLQAPNYEMFAGSSAGQILFYLWNVVTAVILLNVLISLFSSAYNDVVEDAAAEYLTYFAGKMGGMIRAPDEYVYPAPFNIIEILLIAPFEFIVSEETYATINHYVMLTIFFIPLSLIALYEAELEPSRNRWVKDWISHPDEGAEDSPEFQDPPVHEDDAARGLEISRVKFDDVVKAFPDMKHSSEAVLLREVRQLKDQIEELKLLLAAQR</sequence>
<dbReference type="OMA" id="LEALPYC"/>
<gene>
    <name evidence="5" type="ORF">WOLCODRAFT_137050</name>
</gene>
<feature type="compositionally biased region" description="Basic and acidic residues" evidence="1">
    <location>
        <begin position="1"/>
        <end position="17"/>
    </location>
</feature>
<dbReference type="Pfam" id="PF23317">
    <property type="entry name" value="YVC1_C"/>
    <property type="match status" value="1"/>
</dbReference>
<organism evidence="5 6">
    <name type="scientific">Wolfiporia cocos (strain MD-104)</name>
    <name type="common">Brown rot fungus</name>
    <dbReference type="NCBI Taxonomy" id="742152"/>
    <lineage>
        <taxon>Eukaryota</taxon>
        <taxon>Fungi</taxon>
        <taxon>Dikarya</taxon>
        <taxon>Basidiomycota</taxon>
        <taxon>Agaricomycotina</taxon>
        <taxon>Agaricomycetes</taxon>
        <taxon>Polyporales</taxon>
        <taxon>Phaeolaceae</taxon>
        <taxon>Wolfiporia</taxon>
    </lineage>
</organism>
<feature type="transmembrane region" description="Helical" evidence="2">
    <location>
        <begin position="509"/>
        <end position="528"/>
    </location>
</feature>
<dbReference type="EMBL" id="KB468113">
    <property type="protein sequence ID" value="PCH40875.1"/>
    <property type="molecule type" value="Genomic_DNA"/>
</dbReference>
<feature type="transmembrane region" description="Helical" evidence="2">
    <location>
        <begin position="223"/>
        <end position="240"/>
    </location>
</feature>
<feature type="transmembrane region" description="Helical" evidence="2">
    <location>
        <begin position="426"/>
        <end position="447"/>
    </location>
</feature>
<dbReference type="InterPro" id="IPR052971">
    <property type="entry name" value="TRP_calcium_channel"/>
</dbReference>
<evidence type="ECO:0000259" key="4">
    <source>
        <dbReference type="Pfam" id="PF23317"/>
    </source>
</evidence>
<keyword evidence="2" id="KW-0812">Transmembrane</keyword>
<dbReference type="Pfam" id="PF23190">
    <property type="entry name" value="LHD_TRPY1"/>
    <property type="match status" value="1"/>
</dbReference>
<dbReference type="Proteomes" id="UP000218811">
    <property type="component" value="Unassembled WGS sequence"/>
</dbReference>
<evidence type="ECO:0000256" key="2">
    <source>
        <dbReference type="SAM" id="Phobius"/>
    </source>
</evidence>
<feature type="transmembrane region" description="Helical" evidence="2">
    <location>
        <begin position="480"/>
        <end position="497"/>
    </location>
</feature>
<feature type="region of interest" description="Disordered" evidence="1">
    <location>
        <begin position="1"/>
        <end position="25"/>
    </location>
</feature>
<evidence type="ECO:0000313" key="5">
    <source>
        <dbReference type="EMBL" id="PCH40875.1"/>
    </source>
</evidence>
<dbReference type="PANTHER" id="PTHR35859:SF4">
    <property type="entry name" value="MEMBRANE CHANNEL PROTEIN, PUTATIVE (AFU_ORTHOLOGUE AFUA_6G11300)-RELATED"/>
    <property type="match status" value="1"/>
</dbReference>
<dbReference type="InterPro" id="IPR056336">
    <property type="entry name" value="YVC1_C"/>
</dbReference>
<evidence type="ECO:0000313" key="6">
    <source>
        <dbReference type="Proteomes" id="UP000218811"/>
    </source>
</evidence>
<reference evidence="5 6" key="1">
    <citation type="journal article" date="2012" name="Science">
        <title>The Paleozoic origin of enzymatic lignin decomposition reconstructed from 31 fungal genomes.</title>
        <authorList>
            <person name="Floudas D."/>
            <person name="Binder M."/>
            <person name="Riley R."/>
            <person name="Barry K."/>
            <person name="Blanchette R.A."/>
            <person name="Henrissat B."/>
            <person name="Martinez A.T."/>
            <person name="Otillar R."/>
            <person name="Spatafora J.W."/>
            <person name="Yadav J.S."/>
            <person name="Aerts A."/>
            <person name="Benoit I."/>
            <person name="Boyd A."/>
            <person name="Carlson A."/>
            <person name="Copeland A."/>
            <person name="Coutinho P.M."/>
            <person name="de Vries R.P."/>
            <person name="Ferreira P."/>
            <person name="Findley K."/>
            <person name="Foster B."/>
            <person name="Gaskell J."/>
            <person name="Glotzer D."/>
            <person name="Gorecki P."/>
            <person name="Heitman J."/>
            <person name="Hesse C."/>
            <person name="Hori C."/>
            <person name="Igarashi K."/>
            <person name="Jurgens J.A."/>
            <person name="Kallen N."/>
            <person name="Kersten P."/>
            <person name="Kohler A."/>
            <person name="Kuees U."/>
            <person name="Kumar T.K.A."/>
            <person name="Kuo A."/>
            <person name="LaButti K."/>
            <person name="Larrondo L.F."/>
            <person name="Lindquist E."/>
            <person name="Ling A."/>
            <person name="Lombard V."/>
            <person name="Lucas S."/>
            <person name="Lundell T."/>
            <person name="Martin R."/>
            <person name="McLaughlin D.J."/>
            <person name="Morgenstern I."/>
            <person name="Morin E."/>
            <person name="Murat C."/>
            <person name="Nagy L.G."/>
            <person name="Nolan M."/>
            <person name="Ohm R.A."/>
            <person name="Patyshakuliyeva A."/>
            <person name="Rokas A."/>
            <person name="Ruiz-Duenas F.J."/>
            <person name="Sabat G."/>
            <person name="Salamov A."/>
            <person name="Samejima M."/>
            <person name="Schmutz J."/>
            <person name="Slot J.C."/>
            <person name="St John F."/>
            <person name="Stenlid J."/>
            <person name="Sun H."/>
            <person name="Sun S."/>
            <person name="Syed K."/>
            <person name="Tsang A."/>
            <person name="Wiebenga A."/>
            <person name="Young D."/>
            <person name="Pisabarro A."/>
            <person name="Eastwood D.C."/>
            <person name="Martin F."/>
            <person name="Cullen D."/>
            <person name="Grigoriev I.V."/>
            <person name="Hibbett D.S."/>
        </authorList>
    </citation>
    <scope>NUCLEOTIDE SEQUENCE [LARGE SCALE GENOMIC DNA]</scope>
    <source>
        <strain evidence="5 6">MD-104</strain>
    </source>
</reference>
<dbReference type="OrthoDB" id="301415at2759"/>
<name>A0A2H3JH53_WOLCO</name>
<feature type="domain" description="YVC1 N-terminal linker helical" evidence="3">
    <location>
        <begin position="32"/>
        <end position="211"/>
    </location>
</feature>